<evidence type="ECO:0000256" key="3">
    <source>
        <dbReference type="ARBA" id="ARBA00023163"/>
    </source>
</evidence>
<dbReference type="PROSITE" id="PS01124">
    <property type="entry name" value="HTH_ARAC_FAMILY_2"/>
    <property type="match status" value="1"/>
</dbReference>
<evidence type="ECO:0000259" key="4">
    <source>
        <dbReference type="PROSITE" id="PS01124"/>
    </source>
</evidence>
<evidence type="ECO:0000256" key="2">
    <source>
        <dbReference type="ARBA" id="ARBA00023125"/>
    </source>
</evidence>
<keyword evidence="6" id="KW-1185">Reference proteome</keyword>
<feature type="domain" description="HTH araC/xylS-type" evidence="4">
    <location>
        <begin position="191"/>
        <end position="274"/>
    </location>
</feature>
<sequence length="301" mass="33199">MHGQPAVTVVRKAHSAELAFRDPHPLLARHMLGYTGQDFLLPRPHMRLVTALATVMLVIDFEPPVRHLVTGTAGPPQNLQPSPVSGLSDRPLTIRQSGREYGMVALLTPLGARALFGFPLSELAHRNVHLTDLLGPDGRRLTEQLAEAPSWPARFQITDDFLLARIGAGPELPPQVDRVWRRLTGPAAAPISALADEVGWSRQHLTARFRQEVGLSPKTLGRIARLQRVMALMRGTRPPSWAEAAARCDYTDQSHLIRDFRLLTGYSPAGLRTLGDWAGIYVGDPRVYALHSHQAARHLVT</sequence>
<dbReference type="InterPro" id="IPR009057">
    <property type="entry name" value="Homeodomain-like_sf"/>
</dbReference>
<dbReference type="Gene3D" id="1.10.10.60">
    <property type="entry name" value="Homeodomain-like"/>
    <property type="match status" value="1"/>
</dbReference>
<evidence type="ECO:0000256" key="1">
    <source>
        <dbReference type="ARBA" id="ARBA00023015"/>
    </source>
</evidence>
<comment type="caution">
    <text evidence="5">The sequence shown here is derived from an EMBL/GenBank/DDBJ whole genome shotgun (WGS) entry which is preliminary data.</text>
</comment>
<dbReference type="EMBL" id="JBFAUK010000005">
    <property type="protein sequence ID" value="MEV5506703.1"/>
    <property type="molecule type" value="Genomic_DNA"/>
</dbReference>
<dbReference type="PANTHER" id="PTHR46796:SF15">
    <property type="entry name" value="BLL1074 PROTEIN"/>
    <property type="match status" value="1"/>
</dbReference>
<dbReference type="InterPro" id="IPR050204">
    <property type="entry name" value="AraC_XylS_family_regulators"/>
</dbReference>
<dbReference type="RefSeq" id="WP_364852998.1">
    <property type="nucleotide sequence ID" value="NZ_JBFAUK010000005.1"/>
</dbReference>
<dbReference type="Pfam" id="PF12833">
    <property type="entry name" value="HTH_18"/>
    <property type="match status" value="1"/>
</dbReference>
<accession>A0ABV3JVK8</accession>
<evidence type="ECO:0000313" key="6">
    <source>
        <dbReference type="Proteomes" id="UP001552594"/>
    </source>
</evidence>
<evidence type="ECO:0000313" key="5">
    <source>
        <dbReference type="EMBL" id="MEV5506703.1"/>
    </source>
</evidence>
<reference evidence="5 6" key="1">
    <citation type="submission" date="2024-06" db="EMBL/GenBank/DDBJ databases">
        <title>The Natural Products Discovery Center: Release of the First 8490 Sequenced Strains for Exploring Actinobacteria Biosynthetic Diversity.</title>
        <authorList>
            <person name="Kalkreuter E."/>
            <person name="Kautsar S.A."/>
            <person name="Yang D."/>
            <person name="Bader C.D."/>
            <person name="Teijaro C.N."/>
            <person name="Fluegel L."/>
            <person name="Davis C.M."/>
            <person name="Simpson J.R."/>
            <person name="Lauterbach L."/>
            <person name="Steele A.D."/>
            <person name="Gui C."/>
            <person name="Meng S."/>
            <person name="Li G."/>
            <person name="Viehrig K."/>
            <person name="Ye F."/>
            <person name="Su P."/>
            <person name="Kiefer A.F."/>
            <person name="Nichols A."/>
            <person name="Cepeda A.J."/>
            <person name="Yan W."/>
            <person name="Fan B."/>
            <person name="Jiang Y."/>
            <person name="Adhikari A."/>
            <person name="Zheng C.-J."/>
            <person name="Schuster L."/>
            <person name="Cowan T.M."/>
            <person name="Smanski M.J."/>
            <person name="Chevrette M.G."/>
            <person name="De Carvalho L.P.S."/>
            <person name="Shen B."/>
        </authorList>
    </citation>
    <scope>NUCLEOTIDE SEQUENCE [LARGE SCALE GENOMIC DNA]</scope>
    <source>
        <strain evidence="5 6">NPDC052347</strain>
    </source>
</reference>
<dbReference type="Proteomes" id="UP001552594">
    <property type="component" value="Unassembled WGS sequence"/>
</dbReference>
<dbReference type="SUPFAM" id="SSF46689">
    <property type="entry name" value="Homeodomain-like"/>
    <property type="match status" value="1"/>
</dbReference>
<gene>
    <name evidence="5" type="ORF">AB0L16_09520</name>
</gene>
<keyword evidence="3" id="KW-0804">Transcription</keyword>
<dbReference type="PANTHER" id="PTHR46796">
    <property type="entry name" value="HTH-TYPE TRANSCRIPTIONAL ACTIVATOR RHAS-RELATED"/>
    <property type="match status" value="1"/>
</dbReference>
<keyword evidence="2" id="KW-0238">DNA-binding</keyword>
<protein>
    <submittedName>
        <fullName evidence="5">AraC family transcriptional regulator</fullName>
    </submittedName>
</protein>
<proteinExistence type="predicted"/>
<dbReference type="InterPro" id="IPR018060">
    <property type="entry name" value="HTH_AraC"/>
</dbReference>
<keyword evidence="1" id="KW-0805">Transcription regulation</keyword>
<dbReference type="SMART" id="SM00342">
    <property type="entry name" value="HTH_ARAC"/>
    <property type="match status" value="1"/>
</dbReference>
<name>A0ABV3JVK8_STRON</name>
<organism evidence="5 6">
    <name type="scientific">Streptomyces orinoci</name>
    <name type="common">Streptoverticillium orinoci</name>
    <dbReference type="NCBI Taxonomy" id="67339"/>
    <lineage>
        <taxon>Bacteria</taxon>
        <taxon>Bacillati</taxon>
        <taxon>Actinomycetota</taxon>
        <taxon>Actinomycetes</taxon>
        <taxon>Kitasatosporales</taxon>
        <taxon>Streptomycetaceae</taxon>
        <taxon>Streptomyces</taxon>
    </lineage>
</organism>